<keyword evidence="1" id="KW-0812">Transmembrane</keyword>
<feature type="transmembrane region" description="Helical" evidence="1">
    <location>
        <begin position="319"/>
        <end position="342"/>
    </location>
</feature>
<comment type="caution">
    <text evidence="2">The sequence shown here is derived from an EMBL/GenBank/DDBJ whole genome shotgun (WGS) entry which is preliminary data.</text>
</comment>
<evidence type="ECO:0000313" key="2">
    <source>
        <dbReference type="EMBL" id="MDQ0351459.1"/>
    </source>
</evidence>
<gene>
    <name evidence="2" type="ORF">J2R98_001273</name>
</gene>
<dbReference type="RefSeq" id="WP_307067206.1">
    <property type="nucleotide sequence ID" value="NZ_JAUSUP010000002.1"/>
</dbReference>
<evidence type="ECO:0000313" key="3">
    <source>
        <dbReference type="Proteomes" id="UP001236723"/>
    </source>
</evidence>
<evidence type="ECO:0000256" key="1">
    <source>
        <dbReference type="SAM" id="Phobius"/>
    </source>
</evidence>
<accession>A0ABU0DT04</accession>
<reference evidence="2 3" key="1">
    <citation type="submission" date="2023-07" db="EMBL/GenBank/DDBJ databases">
        <title>Genomic Encyclopedia of Type Strains, Phase IV (KMG-IV): sequencing the most valuable type-strain genomes for metagenomic binning, comparative biology and taxonomic classification.</title>
        <authorList>
            <person name="Goeker M."/>
        </authorList>
    </citation>
    <scope>NUCLEOTIDE SEQUENCE [LARGE SCALE GENOMIC DNA]</scope>
    <source>
        <strain evidence="2 3">DSM 15448</strain>
    </source>
</reference>
<organism evidence="2 3">
    <name type="scientific">Alkalibacillus filiformis</name>
    <dbReference type="NCBI Taxonomy" id="200990"/>
    <lineage>
        <taxon>Bacteria</taxon>
        <taxon>Bacillati</taxon>
        <taxon>Bacillota</taxon>
        <taxon>Bacilli</taxon>
        <taxon>Bacillales</taxon>
        <taxon>Bacillaceae</taxon>
        <taxon>Alkalibacillus</taxon>
    </lineage>
</organism>
<dbReference type="EMBL" id="JAUSUP010000002">
    <property type="protein sequence ID" value="MDQ0351459.1"/>
    <property type="molecule type" value="Genomic_DNA"/>
</dbReference>
<dbReference type="Proteomes" id="UP001236723">
    <property type="component" value="Unassembled WGS sequence"/>
</dbReference>
<keyword evidence="1" id="KW-1133">Transmembrane helix</keyword>
<proteinExistence type="predicted"/>
<name>A0ABU0DT04_9BACI</name>
<sequence length="348" mass="40025">MSHTNKFIVQIGVCIGGIALLSFAIGIMLISSRVETYQDEQIDSATRTVQSAMQSTQHATDTIENMVEMRLYTASKGIMTDLRDRDINDISQGELREIADHWDVQEISLWEREEEDIVVTQSTDDTQIGLYSHDWGYWFTAFEQLMSQQPVTVEEGFALENFWVGPISRAELFDHIYYKFAYYYDGTTDYMVNAYIEDEEIYSVSFESGPSEVISQIEVHNDVVEEIAVLNAPAWLKRDEEHEVIEPETDLPVLYGHMTLDISDDEDMVEAAWQQGESQTVDFTLDQNNYRKIYKPLEHDRVMVSVMNLNSEELLKQQLSWIFFGALTLGVVCMLLIMRVVAKKANKV</sequence>
<keyword evidence="3" id="KW-1185">Reference proteome</keyword>
<feature type="transmembrane region" description="Helical" evidence="1">
    <location>
        <begin position="7"/>
        <end position="30"/>
    </location>
</feature>
<evidence type="ECO:0008006" key="4">
    <source>
        <dbReference type="Google" id="ProtNLM"/>
    </source>
</evidence>
<keyword evidence="1" id="KW-0472">Membrane</keyword>
<protein>
    <recommendedName>
        <fullName evidence="4">Cache domain-containing protein</fullName>
    </recommendedName>
</protein>